<sequence>MFLEYNRSKIEGRYEQLRREFPDVFGPADEKINGCREPVALALKWMYGAMPWSDRGNYPFETFLDFAEHGVWLWETKESVRRLPEEIFLNYVLYHRVNEEEIRPCRRLFYDCMKEQLDGLEGGEAAIEVNYWCAAEATYQSTDDRTLSALAVWQRGSGRCGEESTFTVNAMRSAGIPARQVYAPKWSHCDDNHAWVEVWTDGRWQFTGACEPLPILNKGWFTNASSRAMMVHARWFDACLPEGEERIGTEGMVTMLNELGRYAAVKTVEVSVSMEDGRPAENVLVQFEVMNYAEYAPIAETRTDRDGKTVLTTGMGTLHIWAQKGGESGEALLDVREQDGCEIRLSCREREYGWKDCDLIAPVDTPVNTDQPTPEQALEGNRRLKAAERKRREKTRGWENPELQAFRSYLAALDEREAVWGEALLETLTEKDRTDCQCEILKSHLRETLSVLGENAPAPGTKEYALTMAYVLNPRAEDEVLTPYRRPLLEWMSPAERIQFREKPELLWKKIDQQIQERPQEERSSLITTPAACAAMGIGSRRSKEILFVAAARSLGIPARLNPDDGTMEYWKNGSFVPVLPEREKNCRLVLTSPEETVWKYFQNWSIARRTEHGWKALKLAGKTWTGDGRLELRLEAGTYRLITSNRLPNGNQFARQCQLFLTPGSTREVTMELRNADLSDMLESIDLPEFRVRDGKGRTVSASELTDGACRIMLWLEESKEPTEHILNEMMEQAEAFRSWTSRILFAVRSEEALLDPTIRKALQVFPELPVYYDDFEKNVSMLGRRMYVDHEKLPLILVTDGRLNGIYAASGYNVGTGDMLLRILEARESRTETRKREQTNG</sequence>
<proteinExistence type="predicted"/>
<accession>A0A9D2SMF8</accession>
<dbReference type="InterPro" id="IPR038765">
    <property type="entry name" value="Papain-like_cys_pep_sf"/>
</dbReference>
<evidence type="ECO:0000313" key="2">
    <source>
        <dbReference type="EMBL" id="HJC15535.1"/>
    </source>
</evidence>
<dbReference type="AlphaFoldDB" id="A0A9D2SMF8"/>
<reference evidence="2" key="1">
    <citation type="journal article" date="2021" name="PeerJ">
        <title>Extensive microbial diversity within the chicken gut microbiome revealed by metagenomics and culture.</title>
        <authorList>
            <person name="Gilroy R."/>
            <person name="Ravi A."/>
            <person name="Getino M."/>
            <person name="Pursley I."/>
            <person name="Horton D.L."/>
            <person name="Alikhan N.F."/>
            <person name="Baker D."/>
            <person name="Gharbi K."/>
            <person name="Hall N."/>
            <person name="Watson M."/>
            <person name="Adriaenssens E.M."/>
            <person name="Foster-Nyarko E."/>
            <person name="Jarju S."/>
            <person name="Secka A."/>
            <person name="Antonio M."/>
            <person name="Oren A."/>
            <person name="Chaudhuri R.R."/>
            <person name="La Ragione R."/>
            <person name="Hildebrand F."/>
            <person name="Pallen M.J."/>
        </authorList>
    </citation>
    <scope>NUCLEOTIDE SEQUENCE</scope>
    <source>
        <strain evidence="2">CHK185-5351</strain>
    </source>
</reference>
<dbReference type="SMART" id="SM00460">
    <property type="entry name" value="TGc"/>
    <property type="match status" value="1"/>
</dbReference>
<reference evidence="2" key="2">
    <citation type="submission" date="2021-04" db="EMBL/GenBank/DDBJ databases">
        <authorList>
            <person name="Gilroy R."/>
        </authorList>
    </citation>
    <scope>NUCLEOTIDE SEQUENCE</scope>
    <source>
        <strain evidence="2">CHK185-5351</strain>
    </source>
</reference>
<dbReference type="Gene3D" id="2.60.40.1120">
    <property type="entry name" value="Carboxypeptidase-like, regulatory domain"/>
    <property type="match status" value="1"/>
</dbReference>
<protein>
    <submittedName>
        <fullName evidence="2">Transglutaminase domain-containing protein</fullName>
    </submittedName>
</protein>
<dbReference type="EMBL" id="DWWU01000030">
    <property type="protein sequence ID" value="HJC15535.1"/>
    <property type="molecule type" value="Genomic_DNA"/>
</dbReference>
<dbReference type="SUPFAM" id="SSF54001">
    <property type="entry name" value="Cysteine proteinases"/>
    <property type="match status" value="1"/>
</dbReference>
<comment type="caution">
    <text evidence="2">The sequence shown here is derived from an EMBL/GenBank/DDBJ whole genome shotgun (WGS) entry which is preliminary data.</text>
</comment>
<evidence type="ECO:0000313" key="3">
    <source>
        <dbReference type="Proteomes" id="UP000823849"/>
    </source>
</evidence>
<evidence type="ECO:0000259" key="1">
    <source>
        <dbReference type="SMART" id="SM00460"/>
    </source>
</evidence>
<dbReference type="PANTHER" id="PTHR35532">
    <property type="entry name" value="SIMILAR TO POLYHYDROXYALKANOATE DEPOLYMERASE"/>
    <property type="match status" value="1"/>
</dbReference>
<dbReference type="Proteomes" id="UP000823849">
    <property type="component" value="Unassembled WGS sequence"/>
</dbReference>
<organism evidence="2 3">
    <name type="scientific">Candidatus Fusicatenibacter intestinigallinarum</name>
    <dbReference type="NCBI Taxonomy" id="2838598"/>
    <lineage>
        <taxon>Bacteria</taxon>
        <taxon>Bacillati</taxon>
        <taxon>Bacillota</taxon>
        <taxon>Clostridia</taxon>
        <taxon>Lachnospirales</taxon>
        <taxon>Lachnospiraceae</taxon>
        <taxon>Fusicatenibacter</taxon>
    </lineage>
</organism>
<name>A0A9D2SMF8_9FIRM</name>
<feature type="domain" description="Transglutaminase-like" evidence="1">
    <location>
        <begin position="152"/>
        <end position="211"/>
    </location>
</feature>
<dbReference type="PANTHER" id="PTHR35532:SF5">
    <property type="entry name" value="CARBOHYDRATE-BINDING DOMAIN-CONTAINING PROTEIN"/>
    <property type="match status" value="1"/>
</dbReference>
<dbReference type="InterPro" id="IPR002931">
    <property type="entry name" value="Transglutaminase-like"/>
</dbReference>
<dbReference type="Pfam" id="PF01841">
    <property type="entry name" value="Transglut_core"/>
    <property type="match status" value="1"/>
</dbReference>
<dbReference type="Gene3D" id="3.10.620.30">
    <property type="match status" value="1"/>
</dbReference>
<gene>
    <name evidence="2" type="ORF">H9705_06880</name>
</gene>